<accession>A0A6G1KYB7</accession>
<dbReference type="OrthoDB" id="62952at2759"/>
<protein>
    <submittedName>
        <fullName evidence="1">Uncharacterized protein</fullName>
    </submittedName>
</protein>
<evidence type="ECO:0000313" key="2">
    <source>
        <dbReference type="Proteomes" id="UP000799436"/>
    </source>
</evidence>
<dbReference type="InterPro" id="IPR038883">
    <property type="entry name" value="AN11006-like"/>
</dbReference>
<sequence>MASTPFLDMAPELRNMIYELCVVEGTPLDLATGGHENGVPAICRVNRPIRNEVLPMWCQQNTFTMRLTGDADEVTRVRAWLERIYANHPDSARDKIVNFTIRRDRTWRGGQQWEEVKLEMLRLKDGRKGTEASIVTPQWPSAVKEKRAMLFQVKLLAAGIQMGGDPSDGVREIVERMNARL</sequence>
<organism evidence="1 2">
    <name type="scientific">Teratosphaeria nubilosa</name>
    <dbReference type="NCBI Taxonomy" id="161662"/>
    <lineage>
        <taxon>Eukaryota</taxon>
        <taxon>Fungi</taxon>
        <taxon>Dikarya</taxon>
        <taxon>Ascomycota</taxon>
        <taxon>Pezizomycotina</taxon>
        <taxon>Dothideomycetes</taxon>
        <taxon>Dothideomycetidae</taxon>
        <taxon>Mycosphaerellales</taxon>
        <taxon>Teratosphaeriaceae</taxon>
        <taxon>Teratosphaeria</taxon>
    </lineage>
</organism>
<dbReference type="Proteomes" id="UP000799436">
    <property type="component" value="Unassembled WGS sequence"/>
</dbReference>
<keyword evidence="2" id="KW-1185">Reference proteome</keyword>
<dbReference type="PANTHER" id="PTHR42085:SF2">
    <property type="entry name" value="F-BOX DOMAIN-CONTAINING PROTEIN"/>
    <property type="match status" value="1"/>
</dbReference>
<gene>
    <name evidence="1" type="ORF">EJ03DRAFT_204721</name>
</gene>
<reference evidence="1" key="1">
    <citation type="journal article" date="2020" name="Stud. Mycol.">
        <title>101 Dothideomycetes genomes: a test case for predicting lifestyles and emergence of pathogens.</title>
        <authorList>
            <person name="Haridas S."/>
            <person name="Albert R."/>
            <person name="Binder M."/>
            <person name="Bloem J."/>
            <person name="Labutti K."/>
            <person name="Salamov A."/>
            <person name="Andreopoulos B."/>
            <person name="Baker S."/>
            <person name="Barry K."/>
            <person name="Bills G."/>
            <person name="Bluhm B."/>
            <person name="Cannon C."/>
            <person name="Castanera R."/>
            <person name="Culley D."/>
            <person name="Daum C."/>
            <person name="Ezra D."/>
            <person name="Gonzalez J."/>
            <person name="Henrissat B."/>
            <person name="Kuo A."/>
            <person name="Liang C."/>
            <person name="Lipzen A."/>
            <person name="Lutzoni F."/>
            <person name="Magnuson J."/>
            <person name="Mondo S."/>
            <person name="Nolan M."/>
            <person name="Ohm R."/>
            <person name="Pangilinan J."/>
            <person name="Park H.-J."/>
            <person name="Ramirez L."/>
            <person name="Alfaro M."/>
            <person name="Sun H."/>
            <person name="Tritt A."/>
            <person name="Yoshinaga Y."/>
            <person name="Zwiers L.-H."/>
            <person name="Turgeon B."/>
            <person name="Goodwin S."/>
            <person name="Spatafora J."/>
            <person name="Crous P."/>
            <person name="Grigoriev I."/>
        </authorList>
    </citation>
    <scope>NUCLEOTIDE SEQUENCE</scope>
    <source>
        <strain evidence="1">CBS 116005</strain>
    </source>
</reference>
<name>A0A6G1KYB7_9PEZI</name>
<evidence type="ECO:0000313" key="1">
    <source>
        <dbReference type="EMBL" id="KAF2765616.1"/>
    </source>
</evidence>
<dbReference type="AlphaFoldDB" id="A0A6G1KYB7"/>
<dbReference type="EMBL" id="ML995887">
    <property type="protein sequence ID" value="KAF2765616.1"/>
    <property type="molecule type" value="Genomic_DNA"/>
</dbReference>
<dbReference type="PANTHER" id="PTHR42085">
    <property type="entry name" value="F-BOX DOMAIN-CONTAINING PROTEIN"/>
    <property type="match status" value="1"/>
</dbReference>
<proteinExistence type="predicted"/>